<proteinExistence type="predicted"/>
<dbReference type="OrthoDB" id="4481055at2"/>
<sequence>MHARLRSVGLWTLIALALFQALTAIVGGIVILATDGMGMPGSFLVDGPFRSFVWPGLILLVVVGGTQAVAATLLLMRRESGLLWSAVAGFGMLIWIFVETGVIRGTSWLQFLYFTTGTVQLVLVLALLGVVGWLPRRDLVDAGRARDGAMHDADR</sequence>
<feature type="transmembrane region" description="Helical" evidence="1">
    <location>
        <begin position="82"/>
        <end position="98"/>
    </location>
</feature>
<organism evidence="2 3">
    <name type="scientific">Microbacterium hatanonis</name>
    <dbReference type="NCBI Taxonomy" id="404366"/>
    <lineage>
        <taxon>Bacteria</taxon>
        <taxon>Bacillati</taxon>
        <taxon>Actinomycetota</taxon>
        <taxon>Actinomycetes</taxon>
        <taxon>Micrococcales</taxon>
        <taxon>Microbacteriaceae</taxon>
        <taxon>Microbacterium</taxon>
    </lineage>
</organism>
<reference evidence="2 3" key="1">
    <citation type="submission" date="2019-08" db="EMBL/GenBank/DDBJ databases">
        <authorList>
            <person name="Dong K."/>
        </authorList>
    </citation>
    <scope>NUCLEOTIDE SEQUENCE [LARGE SCALE GENOMIC DNA]</scope>
    <source>
        <strain evidence="2 3">JCM14558</strain>
    </source>
</reference>
<dbReference type="EMBL" id="VRSV01000001">
    <property type="protein sequence ID" value="TXK12652.1"/>
    <property type="molecule type" value="Genomic_DNA"/>
</dbReference>
<keyword evidence="1" id="KW-0472">Membrane</keyword>
<keyword evidence="3" id="KW-1185">Reference proteome</keyword>
<accession>A0A5C8I0Z7</accession>
<dbReference type="RefSeq" id="WP_147893364.1">
    <property type="nucleotide sequence ID" value="NZ_BAAANR010000001.1"/>
</dbReference>
<name>A0A5C8I0Z7_9MICO</name>
<gene>
    <name evidence="2" type="ORF">FVP77_04105</name>
</gene>
<evidence type="ECO:0000256" key="1">
    <source>
        <dbReference type="SAM" id="Phobius"/>
    </source>
</evidence>
<evidence type="ECO:0000313" key="2">
    <source>
        <dbReference type="EMBL" id="TXK12652.1"/>
    </source>
</evidence>
<dbReference type="AlphaFoldDB" id="A0A5C8I0Z7"/>
<keyword evidence="1" id="KW-1133">Transmembrane helix</keyword>
<dbReference type="Proteomes" id="UP000321034">
    <property type="component" value="Unassembled WGS sequence"/>
</dbReference>
<feature type="transmembrane region" description="Helical" evidence="1">
    <location>
        <begin position="52"/>
        <end position="75"/>
    </location>
</feature>
<protein>
    <submittedName>
        <fullName evidence="2">Uncharacterized protein</fullName>
    </submittedName>
</protein>
<evidence type="ECO:0000313" key="3">
    <source>
        <dbReference type="Proteomes" id="UP000321034"/>
    </source>
</evidence>
<feature type="transmembrane region" description="Helical" evidence="1">
    <location>
        <begin position="12"/>
        <end position="32"/>
    </location>
</feature>
<keyword evidence="1" id="KW-0812">Transmembrane</keyword>
<feature type="transmembrane region" description="Helical" evidence="1">
    <location>
        <begin position="110"/>
        <end position="134"/>
    </location>
</feature>
<comment type="caution">
    <text evidence="2">The sequence shown here is derived from an EMBL/GenBank/DDBJ whole genome shotgun (WGS) entry which is preliminary data.</text>
</comment>